<dbReference type="Gene3D" id="3.40.50.850">
    <property type="entry name" value="Isochorismatase-like"/>
    <property type="match status" value="1"/>
</dbReference>
<dbReference type="AlphaFoldDB" id="A0AA35SZ17"/>
<dbReference type="InterPro" id="IPR000868">
    <property type="entry name" value="Isochorismatase-like_dom"/>
</dbReference>
<keyword evidence="2" id="KW-0378">Hydrolase</keyword>
<comment type="similarity">
    <text evidence="1">Belongs to the isochorismatase family.</text>
</comment>
<reference evidence="4" key="1">
    <citation type="submission" date="2023-03" db="EMBL/GenBank/DDBJ databases">
        <authorList>
            <person name="Steffen K."/>
            <person name="Cardenas P."/>
        </authorList>
    </citation>
    <scope>NUCLEOTIDE SEQUENCE</scope>
</reference>
<feature type="domain" description="Isochorismatase-like" evidence="3">
    <location>
        <begin position="12"/>
        <end position="155"/>
    </location>
</feature>
<sequence length="175" mass="19897">MVVGFMEDGHNLYCGDEAREIIPKVQRLIETEQAAGGSVIFICDTHDPDDLEFEMFPVHCVRGTEEPEIIPELREYEGIHLPKRRYSAFFETNLADLLAELEPERVIVCGVCTDICVMHTVADARNRDYAVDVPTDCVASFDSEAHANALRHMERILGRACWRPRTSYLSDNTCY</sequence>
<dbReference type="InterPro" id="IPR036380">
    <property type="entry name" value="Isochorismatase-like_sf"/>
</dbReference>
<dbReference type="GO" id="GO:0016787">
    <property type="term" value="F:hydrolase activity"/>
    <property type="evidence" value="ECO:0007669"/>
    <property type="project" value="UniProtKB-KW"/>
</dbReference>
<comment type="caution">
    <text evidence="4">The sequence shown here is derived from an EMBL/GenBank/DDBJ whole genome shotgun (WGS) entry which is preliminary data.</text>
</comment>
<proteinExistence type="inferred from homology"/>
<keyword evidence="5" id="KW-1185">Reference proteome</keyword>
<accession>A0AA35SZ17</accession>
<evidence type="ECO:0000313" key="5">
    <source>
        <dbReference type="Proteomes" id="UP001174909"/>
    </source>
</evidence>
<dbReference type="Proteomes" id="UP001174909">
    <property type="component" value="Unassembled WGS sequence"/>
</dbReference>
<evidence type="ECO:0000313" key="4">
    <source>
        <dbReference type="EMBL" id="CAI8038750.1"/>
    </source>
</evidence>
<evidence type="ECO:0000256" key="1">
    <source>
        <dbReference type="ARBA" id="ARBA00006336"/>
    </source>
</evidence>
<dbReference type="SUPFAM" id="SSF52499">
    <property type="entry name" value="Isochorismatase-like hydrolases"/>
    <property type="match status" value="1"/>
</dbReference>
<protein>
    <submittedName>
        <fullName evidence="4">Uncharacterized isochorismatase family protein PncA</fullName>
    </submittedName>
</protein>
<dbReference type="InterPro" id="IPR050272">
    <property type="entry name" value="Isochorismatase-like_hydrls"/>
</dbReference>
<evidence type="ECO:0000256" key="2">
    <source>
        <dbReference type="ARBA" id="ARBA00022801"/>
    </source>
</evidence>
<dbReference type="PANTHER" id="PTHR43540:SF6">
    <property type="entry name" value="ISOCHORISMATASE-LIKE DOMAIN-CONTAINING PROTEIN"/>
    <property type="match status" value="1"/>
</dbReference>
<name>A0AA35SZ17_GEOBA</name>
<dbReference type="EMBL" id="CASHTH010003008">
    <property type="protein sequence ID" value="CAI8038750.1"/>
    <property type="molecule type" value="Genomic_DNA"/>
</dbReference>
<dbReference type="PANTHER" id="PTHR43540">
    <property type="entry name" value="PEROXYUREIDOACRYLATE/UREIDOACRYLATE AMIDOHYDROLASE-RELATED"/>
    <property type="match status" value="1"/>
</dbReference>
<gene>
    <name evidence="4" type="ORF">GBAR_LOCUS21600</name>
</gene>
<dbReference type="CDD" id="cd00431">
    <property type="entry name" value="cysteine_hydrolases"/>
    <property type="match status" value="1"/>
</dbReference>
<evidence type="ECO:0000259" key="3">
    <source>
        <dbReference type="Pfam" id="PF00857"/>
    </source>
</evidence>
<dbReference type="Pfam" id="PF00857">
    <property type="entry name" value="Isochorismatase"/>
    <property type="match status" value="1"/>
</dbReference>
<organism evidence="4 5">
    <name type="scientific">Geodia barretti</name>
    <name type="common">Barrett's horny sponge</name>
    <dbReference type="NCBI Taxonomy" id="519541"/>
    <lineage>
        <taxon>Eukaryota</taxon>
        <taxon>Metazoa</taxon>
        <taxon>Porifera</taxon>
        <taxon>Demospongiae</taxon>
        <taxon>Heteroscleromorpha</taxon>
        <taxon>Tetractinellida</taxon>
        <taxon>Astrophorina</taxon>
        <taxon>Geodiidae</taxon>
        <taxon>Geodia</taxon>
    </lineage>
</organism>